<dbReference type="GO" id="GO:0003924">
    <property type="term" value="F:GTPase activity"/>
    <property type="evidence" value="ECO:0007669"/>
    <property type="project" value="UniProtKB-UniRule"/>
</dbReference>
<feature type="binding site" evidence="10">
    <location>
        <position position="235"/>
    </location>
    <ligand>
        <name>Mg(2+)</name>
        <dbReference type="ChEBI" id="CHEBI:18420"/>
    </ligand>
</feature>
<organism evidence="13 14">
    <name type="scientific">Anaerosphaera aminiphila DSM 21120</name>
    <dbReference type="NCBI Taxonomy" id="1120995"/>
    <lineage>
        <taxon>Bacteria</taxon>
        <taxon>Bacillati</taxon>
        <taxon>Bacillota</taxon>
        <taxon>Tissierellia</taxon>
        <taxon>Tissierellales</taxon>
        <taxon>Peptoniphilaceae</taxon>
        <taxon>Anaerosphaera</taxon>
    </lineage>
</organism>
<dbReference type="InterPro" id="IPR006073">
    <property type="entry name" value="GTP-bd"/>
</dbReference>
<feature type="binding site" evidence="10">
    <location>
        <position position="231"/>
    </location>
    <ligand>
        <name>K(+)</name>
        <dbReference type="ChEBI" id="CHEBI:29103"/>
    </ligand>
</feature>
<keyword evidence="6 10" id="KW-0378">Hydrolase</keyword>
<feature type="binding site" evidence="10">
    <location>
        <position position="125"/>
    </location>
    <ligand>
        <name>(6S)-5-formyl-5,6,7,8-tetrahydrofolate</name>
        <dbReference type="ChEBI" id="CHEBI:57457"/>
    </ligand>
</feature>
<comment type="function">
    <text evidence="10">Exhibits a very high intrinsic GTPase hydrolysis rate. Involved in the addition of a carboxymethylaminomethyl (cmnm) group at the wobble position (U34) of certain tRNAs, forming tRNA-cmnm(5)s(2)U34.</text>
</comment>
<sequence>MMSTETISAISTATGEAGIGIVRMSGEKSVEIANSMFKPISKKSLTDSENRKLLYGHIYDGDKLIDEVLIAKMMAPSTYTREDVVEIYCHGGIISVRKILNMTLDRGARIAEPGEFTKRAFLNGRLDLTQAEAVIDLIKSKSEISYDVSIRQLEGSLSGKIEEIREKVMSMTALIVANIDFPEDEIVEATYSSLNSDAKDVIKSLDELIENSNRGKLLRDGINTVILGKPNVGKSSLLNGLLRDERAIVTDIPGTTRDVITDYVNLEGILLKITDTAGIRNTEDKVEKIGVDLAKKSIEDSDLVIAIFDGSRPFDINDEEIINLIKNKKSIILMNKSDLSRVVSEKDIRELLGDREYLDISVVGQGEILKIEEQIKNMFFDGEIRENSEVYVNNLRHVRALKRARESMDEVKLDIDNEVFLDLLEVNLEDVLSSLGEITGQTTTEDVLDKVFSEFCIGK</sequence>
<name>A0A1M5SFB5_9FIRM</name>
<dbReference type="Gene3D" id="1.20.120.430">
    <property type="entry name" value="tRNA modification GTPase MnmE domain 2"/>
    <property type="match status" value="1"/>
</dbReference>
<keyword evidence="9 10" id="KW-0342">GTP-binding</keyword>
<dbReference type="InterPro" id="IPR027368">
    <property type="entry name" value="MnmE_dom2"/>
</dbReference>
<dbReference type="NCBIfam" id="TIGR00450">
    <property type="entry name" value="mnmE_trmE_thdF"/>
    <property type="match status" value="1"/>
</dbReference>
<dbReference type="PANTHER" id="PTHR42714:SF2">
    <property type="entry name" value="TRNA MODIFICATION GTPASE GTPBP3, MITOCHONDRIAL"/>
    <property type="match status" value="1"/>
</dbReference>
<dbReference type="GO" id="GO:0005829">
    <property type="term" value="C:cytosol"/>
    <property type="evidence" value="ECO:0007669"/>
    <property type="project" value="TreeGrafter"/>
</dbReference>
<keyword evidence="5 10" id="KW-0547">Nucleotide-binding</keyword>
<dbReference type="GO" id="GO:0046872">
    <property type="term" value="F:metal ion binding"/>
    <property type="evidence" value="ECO:0007669"/>
    <property type="project" value="UniProtKB-KW"/>
</dbReference>
<keyword evidence="8 10" id="KW-0630">Potassium</keyword>
<evidence type="ECO:0000256" key="6">
    <source>
        <dbReference type="ARBA" id="ARBA00022801"/>
    </source>
</evidence>
<evidence type="ECO:0000256" key="11">
    <source>
        <dbReference type="RuleBase" id="RU003313"/>
    </source>
</evidence>
<dbReference type="NCBIfam" id="TIGR00231">
    <property type="entry name" value="small_GTP"/>
    <property type="match status" value="1"/>
</dbReference>
<feature type="binding site" evidence="10">
    <location>
        <begin position="250"/>
        <end position="256"/>
    </location>
    <ligand>
        <name>GTP</name>
        <dbReference type="ChEBI" id="CHEBI:37565"/>
    </ligand>
</feature>
<dbReference type="CDD" id="cd04164">
    <property type="entry name" value="trmE"/>
    <property type="match status" value="1"/>
</dbReference>
<dbReference type="SUPFAM" id="SSF52540">
    <property type="entry name" value="P-loop containing nucleoside triphosphate hydrolases"/>
    <property type="match status" value="1"/>
</dbReference>
<keyword evidence="3 10" id="KW-0819">tRNA processing</keyword>
<feature type="binding site" evidence="10">
    <location>
        <position position="256"/>
    </location>
    <ligand>
        <name>Mg(2+)</name>
        <dbReference type="ChEBI" id="CHEBI:18420"/>
    </ligand>
</feature>
<dbReference type="InterPro" id="IPR027266">
    <property type="entry name" value="TrmE/GcvT-like"/>
</dbReference>
<dbReference type="Gene3D" id="3.40.50.300">
    <property type="entry name" value="P-loop containing nucleotide triphosphate hydrolases"/>
    <property type="match status" value="1"/>
</dbReference>
<dbReference type="AlphaFoldDB" id="A0A1M5SFB5"/>
<dbReference type="EMBL" id="FQXI01000007">
    <property type="protein sequence ID" value="SHH36573.1"/>
    <property type="molecule type" value="Genomic_DNA"/>
</dbReference>
<dbReference type="InterPro" id="IPR018948">
    <property type="entry name" value="GTP-bd_TrmE_N"/>
</dbReference>
<keyword evidence="4 10" id="KW-0479">Metal-binding</keyword>
<dbReference type="InterPro" id="IPR004520">
    <property type="entry name" value="GTPase_MnmE"/>
</dbReference>
<evidence type="ECO:0000256" key="7">
    <source>
        <dbReference type="ARBA" id="ARBA00022842"/>
    </source>
</evidence>
<dbReference type="RefSeq" id="WP_073184615.1">
    <property type="nucleotide sequence ID" value="NZ_FQXI01000007.1"/>
</dbReference>
<dbReference type="CDD" id="cd14858">
    <property type="entry name" value="TrmE_N"/>
    <property type="match status" value="1"/>
</dbReference>
<dbReference type="FunFam" id="3.40.50.300:FF:000494">
    <property type="entry name" value="tRNA modification GTPase MnmE"/>
    <property type="match status" value="1"/>
</dbReference>
<evidence type="ECO:0000256" key="1">
    <source>
        <dbReference type="ARBA" id="ARBA00011043"/>
    </source>
</evidence>
<dbReference type="OrthoDB" id="9805918at2"/>
<feature type="binding site" evidence="10">
    <location>
        <begin position="231"/>
        <end position="236"/>
    </location>
    <ligand>
        <name>GTP</name>
        <dbReference type="ChEBI" id="CHEBI:37565"/>
    </ligand>
</feature>
<feature type="binding site" evidence="10">
    <location>
        <position position="86"/>
    </location>
    <ligand>
        <name>(6S)-5-formyl-5,6,7,8-tetrahydrofolate</name>
        <dbReference type="ChEBI" id="CHEBI:57457"/>
    </ligand>
</feature>
<dbReference type="GO" id="GO:0005525">
    <property type="term" value="F:GTP binding"/>
    <property type="evidence" value="ECO:0007669"/>
    <property type="project" value="UniProtKB-UniRule"/>
</dbReference>
<evidence type="ECO:0000256" key="10">
    <source>
        <dbReference type="HAMAP-Rule" id="MF_00379"/>
    </source>
</evidence>
<dbReference type="InterPro" id="IPR025867">
    <property type="entry name" value="MnmE_helical"/>
</dbReference>
<keyword evidence="2 10" id="KW-0963">Cytoplasm</keyword>
<accession>A0A1M5SFB5</accession>
<feature type="domain" description="TrmE-type G" evidence="12">
    <location>
        <begin position="221"/>
        <end position="380"/>
    </location>
</feature>
<dbReference type="InterPro" id="IPR031168">
    <property type="entry name" value="G_TrmE"/>
</dbReference>
<dbReference type="FunFam" id="3.30.1360.120:FF:000003">
    <property type="entry name" value="tRNA modification GTPase MnmE"/>
    <property type="match status" value="1"/>
</dbReference>
<feature type="binding site" evidence="10">
    <location>
        <position position="23"/>
    </location>
    <ligand>
        <name>(6S)-5-formyl-5,6,7,8-tetrahydrofolate</name>
        <dbReference type="ChEBI" id="CHEBI:57457"/>
    </ligand>
</feature>
<dbReference type="Pfam" id="PF12631">
    <property type="entry name" value="MnmE_helical"/>
    <property type="match status" value="1"/>
</dbReference>
<evidence type="ECO:0000259" key="12">
    <source>
        <dbReference type="PROSITE" id="PS51709"/>
    </source>
</evidence>
<dbReference type="HAMAP" id="MF_00379">
    <property type="entry name" value="GTPase_MnmE"/>
    <property type="match status" value="1"/>
</dbReference>
<comment type="cofactor">
    <cofactor evidence="10">
        <name>K(+)</name>
        <dbReference type="ChEBI" id="CHEBI:29103"/>
    </cofactor>
    <text evidence="10">Binds 1 potassium ion per subunit.</text>
</comment>
<dbReference type="Gene3D" id="3.30.1360.120">
    <property type="entry name" value="Probable tRNA modification gtpase trme, domain 1"/>
    <property type="match status" value="1"/>
</dbReference>
<feature type="binding site" evidence="10">
    <location>
        <begin position="275"/>
        <end position="278"/>
    </location>
    <ligand>
        <name>GTP</name>
        <dbReference type="ChEBI" id="CHEBI:37565"/>
    </ligand>
</feature>
<dbReference type="GO" id="GO:0030488">
    <property type="term" value="P:tRNA methylation"/>
    <property type="evidence" value="ECO:0007669"/>
    <property type="project" value="TreeGrafter"/>
</dbReference>
<dbReference type="InterPro" id="IPR027417">
    <property type="entry name" value="P-loop_NTPase"/>
</dbReference>
<reference evidence="13 14" key="1">
    <citation type="submission" date="2016-11" db="EMBL/GenBank/DDBJ databases">
        <authorList>
            <person name="Jaros S."/>
            <person name="Januszkiewicz K."/>
            <person name="Wedrychowicz H."/>
        </authorList>
    </citation>
    <scope>NUCLEOTIDE SEQUENCE [LARGE SCALE GENOMIC DNA]</scope>
    <source>
        <strain evidence="13 14">DSM 21120</strain>
    </source>
</reference>
<dbReference type="PANTHER" id="PTHR42714">
    <property type="entry name" value="TRNA MODIFICATION GTPASE GTPBP3"/>
    <property type="match status" value="1"/>
</dbReference>
<comment type="subunit">
    <text evidence="10">Homodimer. Heterotetramer of two MnmE and two MnmG subunits.</text>
</comment>
<dbReference type="Proteomes" id="UP000184032">
    <property type="component" value="Unassembled WGS sequence"/>
</dbReference>
<evidence type="ECO:0000313" key="13">
    <source>
        <dbReference type="EMBL" id="SHH36573.1"/>
    </source>
</evidence>
<feature type="binding site" evidence="10">
    <location>
        <position position="250"/>
    </location>
    <ligand>
        <name>K(+)</name>
        <dbReference type="ChEBI" id="CHEBI:29103"/>
    </ligand>
</feature>
<dbReference type="STRING" id="1120995.SAMN02745245_01157"/>
<evidence type="ECO:0000256" key="4">
    <source>
        <dbReference type="ARBA" id="ARBA00022723"/>
    </source>
</evidence>
<keyword evidence="14" id="KW-1185">Reference proteome</keyword>
<dbReference type="GO" id="GO:0002098">
    <property type="term" value="P:tRNA wobble uridine modification"/>
    <property type="evidence" value="ECO:0007669"/>
    <property type="project" value="TreeGrafter"/>
</dbReference>
<dbReference type="InterPro" id="IPR005225">
    <property type="entry name" value="Small_GTP-bd"/>
</dbReference>
<evidence type="ECO:0000256" key="3">
    <source>
        <dbReference type="ARBA" id="ARBA00022694"/>
    </source>
</evidence>
<comment type="subcellular location">
    <subcellularLocation>
        <location evidence="10">Cytoplasm</location>
    </subcellularLocation>
</comment>
<dbReference type="EC" id="3.6.-.-" evidence="10"/>
<dbReference type="PROSITE" id="PS51709">
    <property type="entry name" value="G_TRME"/>
    <property type="match status" value="1"/>
</dbReference>
<protein>
    <recommendedName>
        <fullName evidence="10">tRNA modification GTPase MnmE</fullName>
        <ecNumber evidence="10">3.6.-.-</ecNumber>
    </recommendedName>
</protein>
<comment type="similarity">
    <text evidence="1 10 11">Belongs to the TRAFAC class TrmE-Era-EngA-EngB-Septin-like GTPase superfamily. TrmE GTPase family.</text>
</comment>
<feature type="binding site" evidence="10">
    <location>
        <position position="459"/>
    </location>
    <ligand>
        <name>(6S)-5-formyl-5,6,7,8-tetrahydrofolate</name>
        <dbReference type="ChEBI" id="CHEBI:57457"/>
    </ligand>
</feature>
<evidence type="ECO:0000313" key="14">
    <source>
        <dbReference type="Proteomes" id="UP000184032"/>
    </source>
</evidence>
<evidence type="ECO:0000256" key="8">
    <source>
        <dbReference type="ARBA" id="ARBA00022958"/>
    </source>
</evidence>
<evidence type="ECO:0000256" key="9">
    <source>
        <dbReference type="ARBA" id="ARBA00023134"/>
    </source>
</evidence>
<dbReference type="GO" id="GO:0042802">
    <property type="term" value="F:identical protein binding"/>
    <property type="evidence" value="ECO:0007669"/>
    <property type="project" value="UniProtKB-ARBA"/>
</dbReference>
<dbReference type="SUPFAM" id="SSF116878">
    <property type="entry name" value="TrmE connector domain"/>
    <property type="match status" value="1"/>
</dbReference>
<keyword evidence="7 10" id="KW-0460">Magnesium</keyword>
<evidence type="ECO:0000256" key="2">
    <source>
        <dbReference type="ARBA" id="ARBA00022490"/>
    </source>
</evidence>
<feature type="binding site" evidence="10">
    <location>
        <position position="252"/>
    </location>
    <ligand>
        <name>K(+)</name>
        <dbReference type="ChEBI" id="CHEBI:29103"/>
    </ligand>
</feature>
<evidence type="ECO:0000256" key="5">
    <source>
        <dbReference type="ARBA" id="ARBA00022741"/>
    </source>
</evidence>
<dbReference type="Pfam" id="PF01926">
    <property type="entry name" value="MMR_HSR1"/>
    <property type="match status" value="1"/>
</dbReference>
<proteinExistence type="inferred from homology"/>
<feature type="binding site" evidence="10">
    <location>
        <position position="255"/>
    </location>
    <ligand>
        <name>K(+)</name>
        <dbReference type="ChEBI" id="CHEBI:29103"/>
    </ligand>
</feature>
<gene>
    <name evidence="10" type="primary">mnmE</name>
    <name evidence="10" type="synonym">trmE</name>
    <name evidence="13" type="ORF">SAMN02745245_01157</name>
</gene>
<dbReference type="Pfam" id="PF10396">
    <property type="entry name" value="TrmE_N"/>
    <property type="match status" value="1"/>
</dbReference>
<comment type="caution">
    <text evidence="10">Lacks conserved residue(s) required for the propagation of feature annotation.</text>
</comment>